<dbReference type="Gene3D" id="3.40.50.2300">
    <property type="match status" value="1"/>
</dbReference>
<dbReference type="AlphaFoldDB" id="A0AA48H4X9"/>
<reference evidence="15" key="1">
    <citation type="journal article" date="2023" name="Int. J. Syst. Evol. Microbiol.">
        <title>Mesoterricola silvestris gen. nov., sp. nov., Mesoterricola sediminis sp. nov., Geothrix oryzae sp. nov., Geothrix edaphica sp. nov., Geothrix rubra sp. nov., and Geothrix limicola sp. nov., six novel members of Acidobacteriota isolated from soils.</title>
        <authorList>
            <person name="Itoh H."/>
            <person name="Sugisawa Y."/>
            <person name="Mise K."/>
            <person name="Xu Z."/>
            <person name="Kuniyasu M."/>
            <person name="Ushijima N."/>
            <person name="Kawano K."/>
            <person name="Kobayashi E."/>
            <person name="Shiratori Y."/>
            <person name="Masuda Y."/>
            <person name="Senoo K."/>
        </authorList>
    </citation>
    <scope>NUCLEOTIDE SEQUENCE</scope>
    <source>
        <strain evidence="15">W786</strain>
    </source>
</reference>
<dbReference type="SUPFAM" id="SSF55874">
    <property type="entry name" value="ATPase domain of HSP90 chaperone/DNA topoisomerase II/histidine kinase"/>
    <property type="match status" value="1"/>
</dbReference>
<dbReference type="PRINTS" id="PR00344">
    <property type="entry name" value="BCTRLSENSOR"/>
</dbReference>
<dbReference type="SUPFAM" id="SSF55785">
    <property type="entry name" value="PYP-like sensor domain (PAS domain)"/>
    <property type="match status" value="1"/>
</dbReference>
<dbReference type="InterPro" id="IPR036890">
    <property type="entry name" value="HATPase_C_sf"/>
</dbReference>
<feature type="domain" description="Histidine kinase" evidence="11">
    <location>
        <begin position="222"/>
        <end position="442"/>
    </location>
</feature>
<evidence type="ECO:0000256" key="7">
    <source>
        <dbReference type="ARBA" id="ARBA00022840"/>
    </source>
</evidence>
<protein>
    <recommendedName>
        <fullName evidence="2">histidine kinase</fullName>
        <ecNumber evidence="2">2.7.13.3</ecNumber>
    </recommendedName>
</protein>
<feature type="transmembrane region" description="Helical" evidence="10">
    <location>
        <begin position="12"/>
        <end position="32"/>
    </location>
</feature>
<dbReference type="InterPro" id="IPR000700">
    <property type="entry name" value="PAS-assoc_C"/>
</dbReference>
<dbReference type="EMBL" id="AP027081">
    <property type="protein sequence ID" value="BDU77506.1"/>
    <property type="molecule type" value="Genomic_DNA"/>
</dbReference>
<evidence type="ECO:0000256" key="5">
    <source>
        <dbReference type="ARBA" id="ARBA00022741"/>
    </source>
</evidence>
<name>A0AA48H4X9_9BACT</name>
<accession>A0AA48H4X9</accession>
<dbReference type="InterPro" id="IPR036097">
    <property type="entry name" value="HisK_dim/P_sf"/>
</dbReference>
<keyword evidence="8" id="KW-0902">Two-component regulatory system</keyword>
<evidence type="ECO:0000259" key="12">
    <source>
        <dbReference type="PROSITE" id="PS50110"/>
    </source>
</evidence>
<dbReference type="PANTHER" id="PTHR43065">
    <property type="entry name" value="SENSOR HISTIDINE KINASE"/>
    <property type="match status" value="1"/>
</dbReference>
<keyword evidence="7" id="KW-0067">ATP-binding</keyword>
<keyword evidence="10" id="KW-0472">Membrane</keyword>
<feature type="transmembrane region" description="Helical" evidence="10">
    <location>
        <begin position="39"/>
        <end position="60"/>
    </location>
</feature>
<feature type="domain" description="PAS" evidence="13">
    <location>
        <begin position="95"/>
        <end position="132"/>
    </location>
</feature>
<dbReference type="CDD" id="cd00156">
    <property type="entry name" value="REC"/>
    <property type="match status" value="1"/>
</dbReference>
<dbReference type="InterPro" id="IPR005467">
    <property type="entry name" value="His_kinase_dom"/>
</dbReference>
<dbReference type="SMART" id="SM00387">
    <property type="entry name" value="HATPase_c"/>
    <property type="match status" value="1"/>
</dbReference>
<evidence type="ECO:0000256" key="4">
    <source>
        <dbReference type="ARBA" id="ARBA00022679"/>
    </source>
</evidence>
<proteinExistence type="predicted"/>
<evidence type="ECO:0000256" key="9">
    <source>
        <dbReference type="PROSITE-ProRule" id="PRU00169"/>
    </source>
</evidence>
<evidence type="ECO:0000256" key="2">
    <source>
        <dbReference type="ARBA" id="ARBA00012438"/>
    </source>
</evidence>
<dbReference type="PROSITE" id="PS50109">
    <property type="entry name" value="HIS_KIN"/>
    <property type="match status" value="1"/>
</dbReference>
<evidence type="ECO:0000256" key="10">
    <source>
        <dbReference type="SAM" id="Phobius"/>
    </source>
</evidence>
<sequence length="584" mass="62000">MTEPHQRTFANASAMLGALFVLFACGAAILLLRPAPSPVLLGACLAAMTATGVLGIRFAMVRAREADLALGEGERYLERIAELGRDLHAIVDPGEGSFLYVGPACEDLLGFRADSFMEGGLAAFHALVHPEDLPVFAGQLDLLATPPPAGEEEPVVESQFRIRNHHGAWQWVRARRTAFVRYPDGRPAEVLMVVQDVTRQRSFEAALAEAHKTEGLGALVRGTVHDLNNTLMGIQGFTEIALEGHQPADVLKNSLESVQAGIQRASGLCRQILAYSGQGRIQISAHQLNDAVRESLGTLETFVPEGAHLVLDLQSDLPPASVDLTQARHALLILAYNASQALGIRGGEITIRTLLRHLSGQEPEAQGLRGDFVCLEVRDTGPGTAPDVVADLFDPLFTTLHPGRGLGLSTVKGILAEHQGAVHMKAEPGVGDAAALFFPVAEKAPRIDEGDEGTPLAGLSGVLLLVDDEPTIREILHQGFENAGFKVIEAADGVEGFAAFVRHRSSISAVLLDLTMPRMGGDEVFEEIHKLAPEVPVVLMSGYNRDEATAALAGRGLAGFLSKPCSIKEALAAVVRAMGPAAGA</sequence>
<dbReference type="CDD" id="cd00082">
    <property type="entry name" value="HisKA"/>
    <property type="match status" value="1"/>
</dbReference>
<evidence type="ECO:0000259" key="11">
    <source>
        <dbReference type="PROSITE" id="PS50109"/>
    </source>
</evidence>
<keyword evidence="16" id="KW-1185">Reference proteome</keyword>
<keyword evidence="4" id="KW-0808">Transferase</keyword>
<feature type="modified residue" description="4-aspartylphosphate" evidence="9">
    <location>
        <position position="513"/>
    </location>
</feature>
<dbReference type="PROSITE" id="PS50112">
    <property type="entry name" value="PAS"/>
    <property type="match status" value="1"/>
</dbReference>
<dbReference type="RefSeq" id="WP_316410314.1">
    <property type="nucleotide sequence ID" value="NZ_AP027081.1"/>
</dbReference>
<keyword evidence="5" id="KW-0547">Nucleotide-binding</keyword>
<dbReference type="GO" id="GO:0000155">
    <property type="term" value="F:phosphorelay sensor kinase activity"/>
    <property type="evidence" value="ECO:0007669"/>
    <property type="project" value="InterPro"/>
</dbReference>
<dbReference type="NCBIfam" id="TIGR00229">
    <property type="entry name" value="sensory_box"/>
    <property type="match status" value="1"/>
</dbReference>
<dbReference type="PROSITE" id="PS50113">
    <property type="entry name" value="PAC"/>
    <property type="match status" value="1"/>
</dbReference>
<feature type="domain" description="PAC" evidence="14">
    <location>
        <begin position="156"/>
        <end position="209"/>
    </location>
</feature>
<dbReference type="Gene3D" id="3.30.565.10">
    <property type="entry name" value="Histidine kinase-like ATPase, C-terminal domain"/>
    <property type="match status" value="1"/>
</dbReference>
<dbReference type="Pfam" id="PF02518">
    <property type="entry name" value="HATPase_c"/>
    <property type="match status" value="1"/>
</dbReference>
<dbReference type="EC" id="2.7.13.3" evidence="2"/>
<organism evidence="15 16">
    <name type="scientific">Mesoterricola sediminis</name>
    <dbReference type="NCBI Taxonomy" id="2927980"/>
    <lineage>
        <taxon>Bacteria</taxon>
        <taxon>Pseudomonadati</taxon>
        <taxon>Acidobacteriota</taxon>
        <taxon>Holophagae</taxon>
        <taxon>Holophagales</taxon>
        <taxon>Holophagaceae</taxon>
        <taxon>Mesoterricola</taxon>
    </lineage>
</organism>
<dbReference type="SUPFAM" id="SSF52172">
    <property type="entry name" value="CheY-like"/>
    <property type="match status" value="1"/>
</dbReference>
<dbReference type="Proteomes" id="UP001228113">
    <property type="component" value="Chromosome"/>
</dbReference>
<evidence type="ECO:0000256" key="6">
    <source>
        <dbReference type="ARBA" id="ARBA00022777"/>
    </source>
</evidence>
<dbReference type="PROSITE" id="PS51257">
    <property type="entry name" value="PROKAR_LIPOPROTEIN"/>
    <property type="match status" value="1"/>
</dbReference>
<dbReference type="InterPro" id="IPR003661">
    <property type="entry name" value="HisK_dim/P_dom"/>
</dbReference>
<dbReference type="Gene3D" id="3.30.450.20">
    <property type="entry name" value="PAS domain"/>
    <property type="match status" value="1"/>
</dbReference>
<evidence type="ECO:0000313" key="15">
    <source>
        <dbReference type="EMBL" id="BDU77506.1"/>
    </source>
</evidence>
<evidence type="ECO:0000256" key="3">
    <source>
        <dbReference type="ARBA" id="ARBA00022553"/>
    </source>
</evidence>
<feature type="domain" description="Response regulatory" evidence="12">
    <location>
        <begin position="462"/>
        <end position="578"/>
    </location>
</feature>
<dbReference type="InterPro" id="IPR001789">
    <property type="entry name" value="Sig_transdc_resp-reg_receiver"/>
</dbReference>
<dbReference type="CDD" id="cd00130">
    <property type="entry name" value="PAS"/>
    <property type="match status" value="1"/>
</dbReference>
<dbReference type="Pfam" id="PF00512">
    <property type="entry name" value="HisKA"/>
    <property type="match status" value="1"/>
</dbReference>
<dbReference type="SMART" id="SM00388">
    <property type="entry name" value="HisKA"/>
    <property type="match status" value="1"/>
</dbReference>
<dbReference type="SMART" id="SM00448">
    <property type="entry name" value="REC"/>
    <property type="match status" value="1"/>
</dbReference>
<evidence type="ECO:0000256" key="1">
    <source>
        <dbReference type="ARBA" id="ARBA00000085"/>
    </source>
</evidence>
<dbReference type="Gene3D" id="1.10.287.130">
    <property type="match status" value="1"/>
</dbReference>
<evidence type="ECO:0000256" key="8">
    <source>
        <dbReference type="ARBA" id="ARBA00023012"/>
    </source>
</evidence>
<keyword evidence="10" id="KW-0812">Transmembrane</keyword>
<evidence type="ECO:0000313" key="16">
    <source>
        <dbReference type="Proteomes" id="UP001228113"/>
    </source>
</evidence>
<dbReference type="SMART" id="SM00086">
    <property type="entry name" value="PAC"/>
    <property type="match status" value="1"/>
</dbReference>
<dbReference type="InterPro" id="IPR011006">
    <property type="entry name" value="CheY-like_superfamily"/>
</dbReference>
<dbReference type="InterPro" id="IPR003594">
    <property type="entry name" value="HATPase_dom"/>
</dbReference>
<dbReference type="SUPFAM" id="SSF47384">
    <property type="entry name" value="Homodimeric domain of signal transducing histidine kinase"/>
    <property type="match status" value="1"/>
</dbReference>
<dbReference type="InterPro" id="IPR000014">
    <property type="entry name" value="PAS"/>
</dbReference>
<evidence type="ECO:0000259" key="13">
    <source>
        <dbReference type="PROSITE" id="PS50112"/>
    </source>
</evidence>
<dbReference type="PANTHER" id="PTHR43065:SF46">
    <property type="entry name" value="C4-DICARBOXYLATE TRANSPORT SENSOR PROTEIN DCTB"/>
    <property type="match status" value="1"/>
</dbReference>
<dbReference type="InterPro" id="IPR013655">
    <property type="entry name" value="PAS_fold_3"/>
</dbReference>
<dbReference type="InterPro" id="IPR035965">
    <property type="entry name" value="PAS-like_dom_sf"/>
</dbReference>
<dbReference type="Pfam" id="PF08447">
    <property type="entry name" value="PAS_3"/>
    <property type="match status" value="1"/>
</dbReference>
<dbReference type="PROSITE" id="PS50110">
    <property type="entry name" value="RESPONSE_REGULATORY"/>
    <property type="match status" value="1"/>
</dbReference>
<gene>
    <name evidence="15" type="ORF">METESE_24640</name>
</gene>
<keyword evidence="3 9" id="KW-0597">Phosphoprotein</keyword>
<evidence type="ECO:0000259" key="14">
    <source>
        <dbReference type="PROSITE" id="PS50113"/>
    </source>
</evidence>
<dbReference type="InterPro" id="IPR004358">
    <property type="entry name" value="Sig_transdc_His_kin-like_C"/>
</dbReference>
<dbReference type="KEGG" id="msea:METESE_24640"/>
<comment type="catalytic activity">
    <reaction evidence="1">
        <text>ATP + protein L-histidine = ADP + protein N-phospho-L-histidine.</text>
        <dbReference type="EC" id="2.7.13.3"/>
    </reaction>
</comment>
<keyword evidence="10" id="KW-1133">Transmembrane helix</keyword>
<dbReference type="InterPro" id="IPR001610">
    <property type="entry name" value="PAC"/>
</dbReference>
<keyword evidence="6" id="KW-0418">Kinase</keyword>
<dbReference type="GO" id="GO:0005524">
    <property type="term" value="F:ATP binding"/>
    <property type="evidence" value="ECO:0007669"/>
    <property type="project" value="UniProtKB-KW"/>
</dbReference>
<dbReference type="Pfam" id="PF00072">
    <property type="entry name" value="Response_reg"/>
    <property type="match status" value="1"/>
</dbReference>